<dbReference type="Pfam" id="PF02746">
    <property type="entry name" value="MR_MLE_N"/>
    <property type="match status" value="1"/>
</dbReference>
<organism evidence="2 3">
    <name type="scientific">Paraglaciecola aquimarina</name>
    <dbReference type="NCBI Taxonomy" id="1235557"/>
    <lineage>
        <taxon>Bacteria</taxon>
        <taxon>Pseudomonadati</taxon>
        <taxon>Pseudomonadota</taxon>
        <taxon>Gammaproteobacteria</taxon>
        <taxon>Alteromonadales</taxon>
        <taxon>Alteromonadaceae</taxon>
        <taxon>Paraglaciecola</taxon>
    </lineage>
</organism>
<dbReference type="InterPro" id="IPR013341">
    <property type="entry name" value="Mandelate_racemase_N_dom"/>
</dbReference>
<sequence length="96" mass="11050">MKITKVKAYGFWAGIRNVCLVKVETDQGIYGWGESGLSGREKAVMGAVEHFSEFLVGRDPTQIGAMWQEMYRGQYFEGAEYWRPPLLPLILRCMIW</sequence>
<dbReference type="SUPFAM" id="SSF54826">
    <property type="entry name" value="Enolase N-terminal domain-like"/>
    <property type="match status" value="1"/>
</dbReference>
<comment type="caution">
    <text evidence="2">The sequence shown here is derived from an EMBL/GenBank/DDBJ whole genome shotgun (WGS) entry which is preliminary data.</text>
</comment>
<proteinExistence type="predicted"/>
<feature type="domain" description="Mandelate racemase/muconate lactonizing enzyme N-terminal" evidence="1">
    <location>
        <begin position="17"/>
        <end position="75"/>
    </location>
</feature>
<evidence type="ECO:0000259" key="1">
    <source>
        <dbReference type="Pfam" id="PF02746"/>
    </source>
</evidence>
<evidence type="ECO:0000313" key="3">
    <source>
        <dbReference type="Proteomes" id="UP001247805"/>
    </source>
</evidence>
<dbReference type="RefSeq" id="WP_316026744.1">
    <property type="nucleotide sequence ID" value="NZ_JAWDIO010000002.1"/>
</dbReference>
<dbReference type="InterPro" id="IPR029017">
    <property type="entry name" value="Enolase-like_N"/>
</dbReference>
<dbReference type="Proteomes" id="UP001247805">
    <property type="component" value="Unassembled WGS sequence"/>
</dbReference>
<evidence type="ECO:0000313" key="2">
    <source>
        <dbReference type="EMBL" id="MDU0355197.1"/>
    </source>
</evidence>
<name>A0ABU3SZ50_9ALTE</name>
<accession>A0ABU3SZ50</accession>
<reference evidence="2 3" key="1">
    <citation type="submission" date="2023-10" db="EMBL/GenBank/DDBJ databases">
        <title>Glaciecola aquimarina strain GGW-M5 nov., isolated from a coastal seawater.</title>
        <authorList>
            <person name="Bayburt H."/>
            <person name="Kim J.M."/>
            <person name="Choi B.J."/>
            <person name="Jeon C.O."/>
        </authorList>
    </citation>
    <scope>NUCLEOTIDE SEQUENCE [LARGE SCALE GENOMIC DNA]</scope>
    <source>
        <strain evidence="2 3">KCTC 32108</strain>
    </source>
</reference>
<gene>
    <name evidence="2" type="ORF">RS130_15980</name>
</gene>
<dbReference type="EMBL" id="JAWDIO010000002">
    <property type="protein sequence ID" value="MDU0355197.1"/>
    <property type="molecule type" value="Genomic_DNA"/>
</dbReference>
<protein>
    <recommendedName>
        <fullName evidence="1">Mandelate racemase/muconate lactonizing enzyme N-terminal domain-containing protein</fullName>
    </recommendedName>
</protein>
<keyword evidence="3" id="KW-1185">Reference proteome</keyword>
<dbReference type="Gene3D" id="3.30.390.10">
    <property type="entry name" value="Enolase-like, N-terminal domain"/>
    <property type="match status" value="1"/>
</dbReference>